<dbReference type="RefSeq" id="WP_170862204.1">
    <property type="nucleotide sequence ID" value="NZ_FOWX01000012.1"/>
</dbReference>
<dbReference type="Gene3D" id="3.40.50.720">
    <property type="entry name" value="NAD(P)-binding Rossmann-like Domain"/>
    <property type="match status" value="1"/>
</dbReference>
<dbReference type="PANTHER" id="PTHR10366">
    <property type="entry name" value="NAD DEPENDENT EPIMERASE/DEHYDRATASE"/>
    <property type="match status" value="1"/>
</dbReference>
<keyword evidence="1" id="KW-0560">Oxidoreductase</keyword>
<evidence type="ECO:0000259" key="3">
    <source>
        <dbReference type="Pfam" id="PF01370"/>
    </source>
</evidence>
<reference evidence="5" key="1">
    <citation type="submission" date="2016-10" db="EMBL/GenBank/DDBJ databases">
        <authorList>
            <person name="Varghese N."/>
            <person name="Submissions S."/>
        </authorList>
    </citation>
    <scope>NUCLEOTIDE SEQUENCE [LARGE SCALE GENOMIC DNA]</scope>
    <source>
        <strain evidence="5">DSM 17834</strain>
    </source>
</reference>
<protein>
    <submittedName>
        <fullName evidence="4">Dihydroflavonol-4-reductase</fullName>
    </submittedName>
</protein>
<evidence type="ECO:0000313" key="5">
    <source>
        <dbReference type="Proteomes" id="UP000198784"/>
    </source>
</evidence>
<dbReference type="STRING" id="289003.SAMN05216190_112119"/>
<proteinExistence type="inferred from homology"/>
<dbReference type="PANTHER" id="PTHR10366:SF564">
    <property type="entry name" value="STEROL-4-ALPHA-CARBOXYLATE 3-DEHYDROGENASE, DECARBOXYLATING"/>
    <property type="match status" value="1"/>
</dbReference>
<organism evidence="4 5">
    <name type="scientific">Pseudomonas borbori</name>
    <dbReference type="NCBI Taxonomy" id="289003"/>
    <lineage>
        <taxon>Bacteria</taxon>
        <taxon>Pseudomonadati</taxon>
        <taxon>Pseudomonadota</taxon>
        <taxon>Gammaproteobacteria</taxon>
        <taxon>Pseudomonadales</taxon>
        <taxon>Pseudomonadaceae</taxon>
        <taxon>Pseudomonas</taxon>
    </lineage>
</organism>
<gene>
    <name evidence="4" type="ORF">SAMN05216190_112119</name>
</gene>
<dbReference type="InterPro" id="IPR036291">
    <property type="entry name" value="NAD(P)-bd_dom_sf"/>
</dbReference>
<feature type="domain" description="NAD-dependent epimerase/dehydratase" evidence="3">
    <location>
        <begin position="6"/>
        <end position="227"/>
    </location>
</feature>
<dbReference type="Proteomes" id="UP000198784">
    <property type="component" value="Unassembled WGS sequence"/>
</dbReference>
<evidence type="ECO:0000256" key="1">
    <source>
        <dbReference type="ARBA" id="ARBA00023002"/>
    </source>
</evidence>
<dbReference type="EMBL" id="FOWX01000012">
    <property type="protein sequence ID" value="SFP54703.1"/>
    <property type="molecule type" value="Genomic_DNA"/>
</dbReference>
<dbReference type="InterPro" id="IPR001509">
    <property type="entry name" value="Epimerase_deHydtase"/>
</dbReference>
<comment type="similarity">
    <text evidence="2">Belongs to the NAD(P)-dependent epimerase/dehydratase family. Dihydroflavonol-4-reductase subfamily.</text>
</comment>
<name>A0A1I5R887_9PSED</name>
<evidence type="ECO:0000313" key="4">
    <source>
        <dbReference type="EMBL" id="SFP54703.1"/>
    </source>
</evidence>
<dbReference type="GO" id="GO:0016616">
    <property type="term" value="F:oxidoreductase activity, acting on the CH-OH group of donors, NAD or NADP as acceptor"/>
    <property type="evidence" value="ECO:0007669"/>
    <property type="project" value="TreeGrafter"/>
</dbReference>
<evidence type="ECO:0000256" key="2">
    <source>
        <dbReference type="ARBA" id="ARBA00023445"/>
    </source>
</evidence>
<dbReference type="SUPFAM" id="SSF51735">
    <property type="entry name" value="NAD(P)-binding Rossmann-fold domains"/>
    <property type="match status" value="1"/>
</dbReference>
<sequence>MATLCLVTGANGHLGNNLLRALLAQGQRVRAGVRDPNNTQPFAGLDCELVYAELEDKAALLKAMEGVDVLYQVAAVFKHWSADPEAEIVRANVEGTRNVLEAAAQAGVKRVVYVSSVAAVGHNGQALHEGSWNQDLSNPYYRSKILAEQLAWEIAKAHGLWMVAVLPAAMIGPNAYRLTDTMAFIERIYKKSVPMDPNFHFNFVDVRDVALACVAAANRGETGQRYILANQHSSSFSDIVAAANAVAPGYKLPPRAPQWLLLSLAWGAELLARLTGTPASLTRSQVRTFYGIKQEYDIRKACAQLAYQPNSPFAALRETFAYLQRRPSA</sequence>
<dbReference type="Pfam" id="PF01370">
    <property type="entry name" value="Epimerase"/>
    <property type="match status" value="1"/>
</dbReference>
<dbReference type="InterPro" id="IPR050425">
    <property type="entry name" value="NAD(P)_dehydrat-like"/>
</dbReference>
<accession>A0A1I5R887</accession>
<dbReference type="AlphaFoldDB" id="A0A1I5R887"/>
<keyword evidence="5" id="KW-1185">Reference proteome</keyword>